<sequence length="486" mass="54801">MEYQSKKLVYEDFDKNLEYLKEALGVEKSFDVIQQDVEYAGKKMALYFIDGFVKDDILHLLMKLLAKLPEGQLDGDTLTKLVKTYIPYVEVETTDDLNNVVSMVLAGPTALVVDGVEKIILIDARTYPARGPDEPDIERVVRGSRDGFVETLVFNTALTRRRVRDRTLRMEYLQVGRRSKTDVVVSYIEDIADPKLVNDIKDSISKIDVDGIPMAEKTIEEFISGRHYNPFPVVRYSERPDTVAAHLYEGHVCIIVDGSPSVIITPTTYWHHLQHAEEYRNKPVVGAYLRLVRYLAVWASIFILPLWYLFASQPHLLPDALSFIGPNETTKVPLFLQVLIIEVGIDMLRMAAIHTPSSLATAIGLVAAILIGQVAVEVGLLVNEVILYLSIAALGTFATPSYEMSLANRLVRIGLLILTALFHSYGLVIGVTLFFIMLARMQSFGVPYLWPFIPFNIRAFRDVLLRSPIPLKDKRPPILNPKDPDR</sequence>
<reference evidence="6 7" key="1">
    <citation type="submission" date="2023-11" db="EMBL/GenBank/DDBJ databases">
        <title>Bacillus jintuensis, isolated from a mudflat on the Beibu Gulf coast.</title>
        <authorList>
            <person name="Li M."/>
        </authorList>
    </citation>
    <scope>NUCLEOTIDE SEQUENCE [LARGE SCALE GENOMIC DNA]</scope>
    <source>
        <strain evidence="6 7">31A1R</strain>
        <plasmid evidence="6">unnamed</plasmid>
    </source>
</reference>
<dbReference type="Proteomes" id="UP001290455">
    <property type="component" value="Unassembled WGS sequence"/>
</dbReference>
<evidence type="ECO:0000256" key="2">
    <source>
        <dbReference type="ARBA" id="ARBA00005278"/>
    </source>
</evidence>
<organism evidence="6 7">
    <name type="scientific">Robertmurraya mangrovi</name>
    <dbReference type="NCBI Taxonomy" id="3098077"/>
    <lineage>
        <taxon>Bacteria</taxon>
        <taxon>Bacillati</taxon>
        <taxon>Bacillota</taxon>
        <taxon>Bacilli</taxon>
        <taxon>Bacillales</taxon>
        <taxon>Bacillaceae</taxon>
        <taxon>Robertmurraya</taxon>
    </lineage>
</organism>
<accession>A0ABU5IV22</accession>
<protein>
    <submittedName>
        <fullName evidence="6">Spore germination protein</fullName>
    </submittedName>
</protein>
<feature type="transmembrane region" description="Helical" evidence="5">
    <location>
        <begin position="291"/>
        <end position="310"/>
    </location>
</feature>
<feature type="transmembrane region" description="Helical" evidence="5">
    <location>
        <begin position="385"/>
        <end position="402"/>
    </location>
</feature>
<feature type="transmembrane region" description="Helical" evidence="5">
    <location>
        <begin position="414"/>
        <end position="436"/>
    </location>
</feature>
<keyword evidence="7" id="KW-1185">Reference proteome</keyword>
<evidence type="ECO:0000256" key="3">
    <source>
        <dbReference type="ARBA" id="ARBA00023136"/>
    </source>
</evidence>
<dbReference type="Pfam" id="PF03323">
    <property type="entry name" value="GerA"/>
    <property type="match status" value="1"/>
</dbReference>
<evidence type="ECO:0000313" key="6">
    <source>
        <dbReference type="EMBL" id="MDZ5471002.1"/>
    </source>
</evidence>
<name>A0ABU5IV22_9BACI</name>
<comment type="subcellular location">
    <subcellularLocation>
        <location evidence="4">Cell membrane</location>
    </subcellularLocation>
    <subcellularLocation>
        <location evidence="1">Membrane</location>
        <topology evidence="1">Multi-pass membrane protein</topology>
    </subcellularLocation>
</comment>
<dbReference type="InterPro" id="IPR050768">
    <property type="entry name" value="UPF0353/GerABKA_families"/>
</dbReference>
<keyword evidence="3 4" id="KW-0472">Membrane</keyword>
<dbReference type="EMBL" id="JAXOFX010000002">
    <property type="protein sequence ID" value="MDZ5471002.1"/>
    <property type="molecule type" value="Genomic_DNA"/>
</dbReference>
<evidence type="ECO:0000313" key="7">
    <source>
        <dbReference type="Proteomes" id="UP001290455"/>
    </source>
</evidence>
<comment type="similarity">
    <text evidence="2 4">Belongs to the GerABKA family.</text>
</comment>
<feature type="transmembrane region" description="Helical" evidence="5">
    <location>
        <begin position="360"/>
        <end position="379"/>
    </location>
</feature>
<dbReference type="InterPro" id="IPR004995">
    <property type="entry name" value="Spore_Ger"/>
</dbReference>
<gene>
    <name evidence="6" type="ORF">SM124_04465</name>
</gene>
<evidence type="ECO:0000256" key="1">
    <source>
        <dbReference type="ARBA" id="ARBA00004141"/>
    </source>
</evidence>
<dbReference type="PANTHER" id="PTHR22550">
    <property type="entry name" value="SPORE GERMINATION PROTEIN"/>
    <property type="match status" value="1"/>
</dbReference>
<keyword evidence="5" id="KW-1133">Transmembrane helix</keyword>
<geneLocation type="plasmid" evidence="6">
    <name>unnamed</name>
</geneLocation>
<dbReference type="RefSeq" id="WP_322445082.1">
    <property type="nucleotide sequence ID" value="NZ_JAXOFX010000002.1"/>
</dbReference>
<comment type="caution">
    <text evidence="6">The sequence shown here is derived from an EMBL/GenBank/DDBJ whole genome shotgun (WGS) entry which is preliminary data.</text>
</comment>
<dbReference type="PIRSF" id="PIRSF005690">
    <property type="entry name" value="GerBA"/>
    <property type="match status" value="1"/>
</dbReference>
<evidence type="ECO:0000256" key="4">
    <source>
        <dbReference type="PIRNR" id="PIRNR005690"/>
    </source>
</evidence>
<keyword evidence="5" id="KW-0812">Transmembrane</keyword>
<dbReference type="PANTHER" id="PTHR22550:SF9">
    <property type="entry name" value="STAGE V SPORULATION PROTEIN AF"/>
    <property type="match status" value="1"/>
</dbReference>
<proteinExistence type="inferred from homology"/>
<evidence type="ECO:0000256" key="5">
    <source>
        <dbReference type="SAM" id="Phobius"/>
    </source>
</evidence>
<keyword evidence="6" id="KW-0614">Plasmid</keyword>